<feature type="transmembrane region" description="Helical" evidence="1">
    <location>
        <begin position="102"/>
        <end position="121"/>
    </location>
</feature>
<organism evidence="2 3">
    <name type="scientific">Streptococcus suis</name>
    <dbReference type="NCBI Taxonomy" id="1307"/>
    <lineage>
        <taxon>Bacteria</taxon>
        <taxon>Bacillati</taxon>
        <taxon>Bacillota</taxon>
        <taxon>Bacilli</taxon>
        <taxon>Lactobacillales</taxon>
        <taxon>Streptococcaceae</taxon>
        <taxon>Streptococcus</taxon>
    </lineage>
</organism>
<evidence type="ECO:0000313" key="3">
    <source>
        <dbReference type="Proteomes" id="UP000071601"/>
    </source>
</evidence>
<reference evidence="2 3" key="1">
    <citation type="submission" date="2016-02" db="EMBL/GenBank/DDBJ databases">
        <authorList>
            <consortium name="Pathogen Informatics"/>
        </authorList>
    </citation>
    <scope>NUCLEOTIDE SEQUENCE [LARGE SCALE GENOMIC DNA]</scope>
    <source>
        <strain evidence="2 3">SS985</strain>
    </source>
</reference>
<dbReference type="Proteomes" id="UP000071601">
    <property type="component" value="Unassembled WGS sequence"/>
</dbReference>
<sequence length="253" mass="28499">MLLVREYKRIKKSSYMIAAALIVLFSAIFTSLLISNDIRLGISIFGELTTFKNGDSILLNGANYSKGIGLIVAIIINLSIGKEHQYKTWQHLTSHNIRRNKIYFAKFVTSIFIAVGLFFVYELVSYGILTAFDFRVMSLMAFLKLILGGAIIYSMLAGFICFISMVTKNHISSLIISIAFVLFEAPLVRLLGNISEITGFSQIYSYIVKYSLYGINELVQIQTNYFPTVFVGLFIWIVSTVLIGQTVFNKIEL</sequence>
<name>A0AB33U8C4_STRSU</name>
<keyword evidence="1" id="KW-0472">Membrane</keyword>
<feature type="transmembrane region" description="Helical" evidence="1">
    <location>
        <begin position="64"/>
        <end position="81"/>
    </location>
</feature>
<proteinExistence type="predicted"/>
<gene>
    <name evidence="2" type="ORF">ERS132525_00819</name>
</gene>
<accession>A0AB33U8C4</accession>
<feature type="transmembrane region" description="Helical" evidence="1">
    <location>
        <begin position="141"/>
        <end position="162"/>
    </location>
</feature>
<comment type="caution">
    <text evidence="2">The sequence shown here is derived from an EMBL/GenBank/DDBJ whole genome shotgun (WGS) entry which is preliminary data.</text>
</comment>
<evidence type="ECO:0000313" key="2">
    <source>
        <dbReference type="EMBL" id="CYX42062.1"/>
    </source>
</evidence>
<feature type="transmembrane region" description="Helical" evidence="1">
    <location>
        <begin position="174"/>
        <end position="192"/>
    </location>
</feature>
<evidence type="ECO:0000256" key="1">
    <source>
        <dbReference type="SAM" id="Phobius"/>
    </source>
</evidence>
<feature type="transmembrane region" description="Helical" evidence="1">
    <location>
        <begin position="225"/>
        <end position="248"/>
    </location>
</feature>
<dbReference type="RefSeq" id="WP_044684384.1">
    <property type="nucleotide sequence ID" value="NZ_CEGZ01000007.1"/>
</dbReference>
<protein>
    <submittedName>
        <fullName evidence="2">Uncharacterized protein conserved in bacteria</fullName>
    </submittedName>
</protein>
<feature type="transmembrane region" description="Helical" evidence="1">
    <location>
        <begin position="15"/>
        <end position="34"/>
    </location>
</feature>
<keyword evidence="1" id="KW-0812">Transmembrane</keyword>
<dbReference type="EMBL" id="FILR01000006">
    <property type="protein sequence ID" value="CYX42062.1"/>
    <property type="molecule type" value="Genomic_DNA"/>
</dbReference>
<dbReference type="AlphaFoldDB" id="A0AB33U8C4"/>
<keyword evidence="1" id="KW-1133">Transmembrane helix</keyword>
<dbReference type="Pfam" id="PF12730">
    <property type="entry name" value="ABC2_membrane_4"/>
    <property type="match status" value="1"/>
</dbReference>